<organism evidence="1 2">
    <name type="scientific">Aneurinibacillus aneurinilyticus</name>
    <name type="common">Bacillus aneurinolyticus</name>
    <dbReference type="NCBI Taxonomy" id="1391"/>
    <lineage>
        <taxon>Bacteria</taxon>
        <taxon>Bacillati</taxon>
        <taxon>Bacillota</taxon>
        <taxon>Bacilli</taxon>
        <taxon>Bacillales</taxon>
        <taxon>Paenibacillaceae</taxon>
        <taxon>Aneurinibacillus group</taxon>
        <taxon>Aneurinibacillus</taxon>
    </lineage>
</organism>
<proteinExistence type="predicted"/>
<dbReference type="Proteomes" id="UP000561326">
    <property type="component" value="Unassembled WGS sequence"/>
</dbReference>
<gene>
    <name evidence="1" type="ORF">HF838_18675</name>
</gene>
<evidence type="ECO:0000313" key="1">
    <source>
        <dbReference type="EMBL" id="NMF00256.1"/>
    </source>
</evidence>
<accession>A0A848CXT1</accession>
<reference evidence="1 2" key="1">
    <citation type="submission" date="2020-04" db="EMBL/GenBank/DDBJ databases">
        <authorList>
            <person name="Hitch T.C.A."/>
            <person name="Wylensek D."/>
            <person name="Clavel T."/>
        </authorList>
    </citation>
    <scope>NUCLEOTIDE SEQUENCE [LARGE SCALE GENOMIC DNA]</scope>
    <source>
        <strain evidence="1 2">WB01_D5_05</strain>
    </source>
</reference>
<name>A0A848CXT1_ANEAE</name>
<comment type="caution">
    <text evidence="1">The sequence shown here is derived from an EMBL/GenBank/DDBJ whole genome shotgun (WGS) entry which is preliminary data.</text>
</comment>
<protein>
    <submittedName>
        <fullName evidence="1">Uncharacterized protein</fullName>
    </submittedName>
</protein>
<dbReference type="AlphaFoldDB" id="A0A848CXT1"/>
<sequence length="152" mass="18171">MELSRREKRAIRLQICHILDEHCGNCDFINQPAKGLTVAEWNKVRNDLQRYCNTECLIGKKMQELNNRLLVPKEEPKPIKIIRKPKQKLQKSKDVRTKKNLTPEIYMQEKRKGFRDWQIMNRYNISSSALYARKRKWREQGLLIKHIQGVEA</sequence>
<dbReference type="EMBL" id="JABAGO010000042">
    <property type="protein sequence ID" value="NMF00256.1"/>
    <property type="molecule type" value="Genomic_DNA"/>
</dbReference>
<evidence type="ECO:0000313" key="2">
    <source>
        <dbReference type="Proteomes" id="UP000561326"/>
    </source>
</evidence>
<dbReference type="RefSeq" id="WP_168976052.1">
    <property type="nucleotide sequence ID" value="NZ_JABAGO010000042.1"/>
</dbReference>